<keyword evidence="1" id="KW-0269">Exonuclease</keyword>
<dbReference type="EMBL" id="LXQA010127847">
    <property type="protein sequence ID" value="MCI21971.1"/>
    <property type="molecule type" value="Genomic_DNA"/>
</dbReference>
<proteinExistence type="predicted"/>
<keyword evidence="1" id="KW-0378">Hydrolase</keyword>
<protein>
    <submittedName>
        <fullName evidence="1">Endonuclease/exonuclease/phosphatase family protein</fullName>
    </submittedName>
</protein>
<keyword evidence="1" id="KW-0540">Nuclease</keyword>
<dbReference type="GO" id="GO:0004527">
    <property type="term" value="F:exonuclease activity"/>
    <property type="evidence" value="ECO:0007669"/>
    <property type="project" value="UniProtKB-KW"/>
</dbReference>
<organism evidence="1 2">
    <name type="scientific">Trifolium medium</name>
    <dbReference type="NCBI Taxonomy" id="97028"/>
    <lineage>
        <taxon>Eukaryota</taxon>
        <taxon>Viridiplantae</taxon>
        <taxon>Streptophyta</taxon>
        <taxon>Embryophyta</taxon>
        <taxon>Tracheophyta</taxon>
        <taxon>Spermatophyta</taxon>
        <taxon>Magnoliopsida</taxon>
        <taxon>eudicotyledons</taxon>
        <taxon>Gunneridae</taxon>
        <taxon>Pentapetalae</taxon>
        <taxon>rosids</taxon>
        <taxon>fabids</taxon>
        <taxon>Fabales</taxon>
        <taxon>Fabaceae</taxon>
        <taxon>Papilionoideae</taxon>
        <taxon>50 kb inversion clade</taxon>
        <taxon>NPAAA clade</taxon>
        <taxon>Hologalegina</taxon>
        <taxon>IRL clade</taxon>
        <taxon>Trifolieae</taxon>
        <taxon>Trifolium</taxon>
    </lineage>
</organism>
<evidence type="ECO:0000313" key="1">
    <source>
        <dbReference type="EMBL" id="MCI21971.1"/>
    </source>
</evidence>
<comment type="caution">
    <text evidence="1">The sequence shown here is derived from an EMBL/GenBank/DDBJ whole genome shotgun (WGS) entry which is preliminary data.</text>
</comment>
<dbReference type="GO" id="GO:0004519">
    <property type="term" value="F:endonuclease activity"/>
    <property type="evidence" value="ECO:0007669"/>
    <property type="project" value="UniProtKB-KW"/>
</dbReference>
<feature type="non-terminal residue" evidence="1">
    <location>
        <position position="74"/>
    </location>
</feature>
<reference evidence="1 2" key="1">
    <citation type="journal article" date="2018" name="Front. Plant Sci.">
        <title>Red Clover (Trifolium pratense) and Zigzag Clover (T. medium) - A Picture of Genomic Similarities and Differences.</title>
        <authorList>
            <person name="Dluhosova J."/>
            <person name="Istvanek J."/>
            <person name="Nedelnik J."/>
            <person name="Repkova J."/>
        </authorList>
    </citation>
    <scope>NUCLEOTIDE SEQUENCE [LARGE SCALE GENOMIC DNA]</scope>
    <source>
        <strain evidence="2">cv. 10/8</strain>
        <tissue evidence="1">Leaf</tissue>
    </source>
</reference>
<sequence length="74" mass="8776">MVKEAWRDLNFEGWGGFVLKEKLKAIKKSLREWHRKHCQNLGERIKEVKEVIRRLEVKGEEVDLSESEITLLGE</sequence>
<keyword evidence="1" id="KW-0255">Endonuclease</keyword>
<evidence type="ECO:0000313" key="2">
    <source>
        <dbReference type="Proteomes" id="UP000265520"/>
    </source>
</evidence>
<dbReference type="AlphaFoldDB" id="A0A392QCC2"/>
<keyword evidence="2" id="KW-1185">Reference proteome</keyword>
<name>A0A392QCC2_9FABA</name>
<accession>A0A392QCC2</accession>
<dbReference type="Proteomes" id="UP000265520">
    <property type="component" value="Unassembled WGS sequence"/>
</dbReference>